<gene>
    <name evidence="2" type="ORF">EGYM00163_LOCUS41252</name>
</gene>
<dbReference type="AlphaFoldDB" id="A0A7S4LHN6"/>
<protein>
    <submittedName>
        <fullName evidence="2">Uncharacterized protein</fullName>
    </submittedName>
</protein>
<dbReference type="EMBL" id="HBJA01119926">
    <property type="protein sequence ID" value="CAE0829972.1"/>
    <property type="molecule type" value="Transcribed_RNA"/>
</dbReference>
<accession>A0A7S4LHN6</accession>
<name>A0A7S4LHN6_9EUGL</name>
<evidence type="ECO:0000256" key="1">
    <source>
        <dbReference type="SAM" id="MobiDB-lite"/>
    </source>
</evidence>
<proteinExistence type="predicted"/>
<evidence type="ECO:0000313" key="2">
    <source>
        <dbReference type="EMBL" id="CAE0829972.1"/>
    </source>
</evidence>
<sequence>MCTRTMLKRQGAAQRHDQHNFLTSARLSDGRALTQRNKMPRCSGSGLLRFRLAYLQPFAPHVFPSGIVFEEEWVNPSRKPSEPRIDAVRCYNCPTNESQTQLATW</sequence>
<organism evidence="2">
    <name type="scientific">Eutreptiella gymnastica</name>
    <dbReference type="NCBI Taxonomy" id="73025"/>
    <lineage>
        <taxon>Eukaryota</taxon>
        <taxon>Discoba</taxon>
        <taxon>Euglenozoa</taxon>
        <taxon>Euglenida</taxon>
        <taxon>Spirocuta</taxon>
        <taxon>Euglenophyceae</taxon>
        <taxon>Eutreptiales</taxon>
        <taxon>Eutreptiaceae</taxon>
        <taxon>Eutreptiella</taxon>
    </lineage>
</organism>
<feature type="region of interest" description="Disordered" evidence="1">
    <location>
        <begin position="1"/>
        <end position="20"/>
    </location>
</feature>
<reference evidence="2" key="1">
    <citation type="submission" date="2021-01" db="EMBL/GenBank/DDBJ databases">
        <authorList>
            <person name="Corre E."/>
            <person name="Pelletier E."/>
            <person name="Niang G."/>
            <person name="Scheremetjew M."/>
            <person name="Finn R."/>
            <person name="Kale V."/>
            <person name="Holt S."/>
            <person name="Cochrane G."/>
            <person name="Meng A."/>
            <person name="Brown T."/>
            <person name="Cohen L."/>
        </authorList>
    </citation>
    <scope>NUCLEOTIDE SEQUENCE</scope>
    <source>
        <strain evidence="2">CCMP1594</strain>
    </source>
</reference>